<dbReference type="EnsemblBacteria" id="ABF90336">
    <property type="protein sequence ID" value="ABF90336"/>
    <property type="gene ID" value="MXAN_6427"/>
</dbReference>
<dbReference type="KEGG" id="mxa:MXAN_6427"/>
<evidence type="ECO:0000313" key="1">
    <source>
        <dbReference type="EMBL" id="ABF90336.1"/>
    </source>
</evidence>
<dbReference type="Proteomes" id="UP000002402">
    <property type="component" value="Chromosome"/>
</dbReference>
<reference evidence="1 2" key="1">
    <citation type="journal article" date="2006" name="Proc. Natl. Acad. Sci. U.S.A.">
        <title>Evolution of sensory complexity recorded in a myxobacterial genome.</title>
        <authorList>
            <person name="Goldman B.S."/>
            <person name="Nierman W.C."/>
            <person name="Kaiser D."/>
            <person name="Slater S.C."/>
            <person name="Durkin A.S."/>
            <person name="Eisen J.A."/>
            <person name="Ronning C.M."/>
            <person name="Barbazuk W.B."/>
            <person name="Blanchard M."/>
            <person name="Field C."/>
            <person name="Halling C."/>
            <person name="Hinkle G."/>
            <person name="Iartchuk O."/>
            <person name="Kim H.S."/>
            <person name="Mackenzie C."/>
            <person name="Madupu R."/>
            <person name="Miller N."/>
            <person name="Shvartsbeyn A."/>
            <person name="Sullivan S.A."/>
            <person name="Vaudin M."/>
            <person name="Wiegand R."/>
            <person name="Kaplan H.B."/>
        </authorList>
    </citation>
    <scope>NUCLEOTIDE SEQUENCE [LARGE SCALE GENOMIC DNA]</scope>
    <source>
        <strain evidence="2">DK1622</strain>
    </source>
</reference>
<name>Q1CYH2_MYXXD</name>
<dbReference type="HOGENOM" id="CLU_2539042_0_0_7"/>
<keyword evidence="2" id="KW-1185">Reference proteome</keyword>
<accession>Q1CYH2</accession>
<proteinExistence type="predicted"/>
<protein>
    <submittedName>
        <fullName evidence="1">Uncharacterized protein</fullName>
    </submittedName>
</protein>
<sequence length="83" mass="8953">MFFSSVKTKSWVGSLIVRMQASGSVSQKVIVGVSFKSGGSMILKVILVPFRTEIGFGVGFSSLKLMVMTWGCMVVSWSAIEVV</sequence>
<evidence type="ECO:0000313" key="2">
    <source>
        <dbReference type="Proteomes" id="UP000002402"/>
    </source>
</evidence>
<organism evidence="1 2">
    <name type="scientific">Myxococcus xanthus (strain DK1622)</name>
    <dbReference type="NCBI Taxonomy" id="246197"/>
    <lineage>
        <taxon>Bacteria</taxon>
        <taxon>Pseudomonadati</taxon>
        <taxon>Myxococcota</taxon>
        <taxon>Myxococcia</taxon>
        <taxon>Myxococcales</taxon>
        <taxon>Cystobacterineae</taxon>
        <taxon>Myxococcaceae</taxon>
        <taxon>Myxococcus</taxon>
    </lineage>
</organism>
<dbReference type="EMBL" id="CP000113">
    <property type="protein sequence ID" value="ABF90336.1"/>
    <property type="molecule type" value="Genomic_DNA"/>
</dbReference>
<gene>
    <name evidence="1" type="ordered locus">MXAN_6427</name>
</gene>
<dbReference type="AlphaFoldDB" id="Q1CYH2"/>